<dbReference type="RefSeq" id="WP_129436215.1">
    <property type="nucleotide sequence ID" value="NZ_SBKO01000004.1"/>
</dbReference>
<protein>
    <submittedName>
        <fullName evidence="2">Glycosyltransferase</fullName>
    </submittedName>
</protein>
<accession>A0A4Q1K0V8</accession>
<feature type="domain" description="Glycosyl transferase family 1" evidence="1">
    <location>
        <begin position="184"/>
        <end position="351"/>
    </location>
</feature>
<reference evidence="3" key="1">
    <citation type="submission" date="2019-01" db="EMBL/GenBank/DDBJ databases">
        <title>Cytophagaceae bacterium strain CAR-16.</title>
        <authorList>
            <person name="Chen W.-M."/>
        </authorList>
    </citation>
    <scope>NUCLEOTIDE SEQUENCE [LARGE SCALE GENOMIC DNA]</scope>
    <source>
        <strain evidence="3">LLJ-11</strain>
    </source>
</reference>
<evidence type="ECO:0000259" key="1">
    <source>
        <dbReference type="Pfam" id="PF00534"/>
    </source>
</evidence>
<dbReference type="InterPro" id="IPR001296">
    <property type="entry name" value="Glyco_trans_1"/>
</dbReference>
<name>A0A4Q1K0V8_9FLAO</name>
<dbReference type="PANTHER" id="PTHR12526:SF572">
    <property type="entry name" value="BLL5144 PROTEIN"/>
    <property type="match status" value="1"/>
</dbReference>
<dbReference type="AlphaFoldDB" id="A0A4Q1K0V8"/>
<dbReference type="GO" id="GO:0016757">
    <property type="term" value="F:glycosyltransferase activity"/>
    <property type="evidence" value="ECO:0007669"/>
    <property type="project" value="InterPro"/>
</dbReference>
<organism evidence="2 3">
    <name type="scientific">Flavobacterium amnicola</name>
    <dbReference type="NCBI Taxonomy" id="2506422"/>
    <lineage>
        <taxon>Bacteria</taxon>
        <taxon>Pseudomonadati</taxon>
        <taxon>Bacteroidota</taxon>
        <taxon>Flavobacteriia</taxon>
        <taxon>Flavobacteriales</taxon>
        <taxon>Flavobacteriaceae</taxon>
        <taxon>Flavobacterium</taxon>
    </lineage>
</organism>
<dbReference type="SUPFAM" id="SSF53756">
    <property type="entry name" value="UDP-Glycosyltransferase/glycogen phosphorylase"/>
    <property type="match status" value="1"/>
</dbReference>
<dbReference type="Proteomes" id="UP000290283">
    <property type="component" value="Unassembled WGS sequence"/>
</dbReference>
<dbReference type="Gene3D" id="3.40.50.2000">
    <property type="entry name" value="Glycogen Phosphorylase B"/>
    <property type="match status" value="2"/>
</dbReference>
<sequence>MKVAVLTNVIPTYRKDFYNRVFTNESHEVTVFCQKSVPGSNLKPIHEQYGERVVLLKYWSPFQNDSLVFHFLPIFTLWKYDILVVDGNVRHVTMALLSTLFRLFGKKIVIWSNVYSAHGNSALQWVRRTWWRIFDNFLMYTEKDVEILNDKKFERKNIIAINNGLNQDEIDNTRSNWNKDKLEAFKKQHNIESQNIIISSGRVNKANNHALALEALQKVVTTIPDVLWVIIGNGTEIEVLKTAAQTEGLQNNILFLGEIYEEDKKSPWFLLSKVLIHPGFMGLTIFNSFGYSLPVIIHDNIMNHSPEVFLFEENKTGLLFKENDPVDLANKIIFALKNESKMEAMKQNVYNVVRHKNNTEIMSQQFFKMINTLK</sequence>
<dbReference type="Pfam" id="PF00534">
    <property type="entry name" value="Glycos_transf_1"/>
    <property type="match status" value="1"/>
</dbReference>
<comment type="caution">
    <text evidence="2">The sequence shown here is derived from an EMBL/GenBank/DDBJ whole genome shotgun (WGS) entry which is preliminary data.</text>
</comment>
<dbReference type="OrthoDB" id="9790710at2"/>
<dbReference type="EMBL" id="SBKO01000004">
    <property type="protein sequence ID" value="RXR17787.1"/>
    <property type="molecule type" value="Genomic_DNA"/>
</dbReference>
<evidence type="ECO:0000313" key="2">
    <source>
        <dbReference type="EMBL" id="RXR17787.1"/>
    </source>
</evidence>
<keyword evidence="3" id="KW-1185">Reference proteome</keyword>
<gene>
    <name evidence="2" type="ORF">EQG63_09900</name>
</gene>
<dbReference type="CDD" id="cd03801">
    <property type="entry name" value="GT4_PimA-like"/>
    <property type="match status" value="1"/>
</dbReference>
<proteinExistence type="predicted"/>
<evidence type="ECO:0000313" key="3">
    <source>
        <dbReference type="Proteomes" id="UP000290283"/>
    </source>
</evidence>
<dbReference type="PANTHER" id="PTHR12526">
    <property type="entry name" value="GLYCOSYLTRANSFERASE"/>
    <property type="match status" value="1"/>
</dbReference>
<keyword evidence="2" id="KW-0808">Transferase</keyword>